<dbReference type="RefSeq" id="XP_043001119.1">
    <property type="nucleotide sequence ID" value="XM_043145184.1"/>
</dbReference>
<feature type="signal peptide" evidence="1">
    <location>
        <begin position="1"/>
        <end position="20"/>
    </location>
</feature>
<name>A0A8E5MKU5_USTVR</name>
<dbReference type="GeneID" id="66068464"/>
<evidence type="ECO:0000256" key="1">
    <source>
        <dbReference type="SAM" id="SignalP"/>
    </source>
</evidence>
<dbReference type="EMBL" id="CP072759">
    <property type="protein sequence ID" value="QUC23446.1"/>
    <property type="molecule type" value="Genomic_DNA"/>
</dbReference>
<evidence type="ECO:0000313" key="2">
    <source>
        <dbReference type="EMBL" id="QUC23446.1"/>
    </source>
</evidence>
<feature type="chain" id="PRO_5034776516" evidence="1">
    <location>
        <begin position="21"/>
        <end position="149"/>
    </location>
</feature>
<dbReference type="Proteomes" id="UP000027002">
    <property type="component" value="Chromosome 7"/>
</dbReference>
<sequence length="149" mass="16321">MLFSKFIAGIALLATSQVQALPNPAAAVQSSGDNIFDARQPLPAKFALHVFQAISSLPRTKLLFHSRIGPIPAVRFAKQNGLVTVEMGIATAIQKDKESGRNEIFAEHAFFRTSLLLPRGFTAAPSSFYVREEEPVLRKNGVHIDIKHV</sequence>
<dbReference type="OrthoDB" id="3787572at2759"/>
<dbReference type="AlphaFoldDB" id="A0A8E5MKU5"/>
<proteinExistence type="predicted"/>
<reference evidence="2" key="1">
    <citation type="submission" date="2020-03" db="EMBL/GenBank/DDBJ databases">
        <title>A mixture of massive structural variations and highly conserved coding sequences in Ustilaginoidea virens genome.</title>
        <authorList>
            <person name="Zhang K."/>
            <person name="Zhao Z."/>
            <person name="Zhang Z."/>
            <person name="Li Y."/>
            <person name="Hsiang T."/>
            <person name="Sun W."/>
        </authorList>
    </citation>
    <scope>NUCLEOTIDE SEQUENCE</scope>
    <source>
        <strain evidence="2">UV-8b</strain>
    </source>
</reference>
<keyword evidence="1" id="KW-0732">Signal</keyword>
<accession>A0A8E5MKU5</accession>
<gene>
    <name evidence="2" type="ORF">UV8b_07687</name>
</gene>
<evidence type="ECO:0000313" key="3">
    <source>
        <dbReference type="Proteomes" id="UP000027002"/>
    </source>
</evidence>
<dbReference type="KEGG" id="uvi:66068464"/>
<protein>
    <submittedName>
        <fullName evidence="2">Uncharacterized protein</fullName>
    </submittedName>
</protein>
<keyword evidence="3" id="KW-1185">Reference proteome</keyword>
<organism evidence="2 3">
    <name type="scientific">Ustilaginoidea virens</name>
    <name type="common">Rice false smut fungus</name>
    <name type="synonym">Villosiclava virens</name>
    <dbReference type="NCBI Taxonomy" id="1159556"/>
    <lineage>
        <taxon>Eukaryota</taxon>
        <taxon>Fungi</taxon>
        <taxon>Dikarya</taxon>
        <taxon>Ascomycota</taxon>
        <taxon>Pezizomycotina</taxon>
        <taxon>Sordariomycetes</taxon>
        <taxon>Hypocreomycetidae</taxon>
        <taxon>Hypocreales</taxon>
        <taxon>Clavicipitaceae</taxon>
        <taxon>Ustilaginoidea</taxon>
    </lineage>
</organism>